<dbReference type="InterPro" id="IPR016201">
    <property type="entry name" value="PSI"/>
</dbReference>
<evidence type="ECO:0000313" key="10">
    <source>
        <dbReference type="EMBL" id="KAJ8354676.1"/>
    </source>
</evidence>
<feature type="compositionally biased region" description="Polar residues" evidence="6">
    <location>
        <begin position="659"/>
        <end position="668"/>
    </location>
</feature>
<feature type="transmembrane region" description="Helical" evidence="7">
    <location>
        <begin position="764"/>
        <end position="789"/>
    </location>
</feature>
<evidence type="ECO:0000259" key="9">
    <source>
        <dbReference type="PROSITE" id="PS51004"/>
    </source>
</evidence>
<dbReference type="PANTHER" id="PTHR11036:SF145">
    <property type="entry name" value="SEMAPHORIN-4A ISOFORM X1-RELATED"/>
    <property type="match status" value="1"/>
</dbReference>
<keyword evidence="8" id="KW-0732">Signal</keyword>
<feature type="chain" id="PRO_5040373660" description="Sema domain-containing protein" evidence="8">
    <location>
        <begin position="37"/>
        <end position="858"/>
    </location>
</feature>
<dbReference type="Pfam" id="PF01403">
    <property type="entry name" value="Sema"/>
    <property type="match status" value="1"/>
</dbReference>
<dbReference type="SMART" id="SM00630">
    <property type="entry name" value="Sema"/>
    <property type="match status" value="1"/>
</dbReference>
<dbReference type="GO" id="GO:0007411">
    <property type="term" value="P:axon guidance"/>
    <property type="evidence" value="ECO:0007669"/>
    <property type="project" value="TreeGrafter"/>
</dbReference>
<dbReference type="GO" id="GO:0045499">
    <property type="term" value="F:chemorepellent activity"/>
    <property type="evidence" value="ECO:0007669"/>
    <property type="project" value="TreeGrafter"/>
</dbReference>
<dbReference type="SUPFAM" id="SSF103575">
    <property type="entry name" value="Plexin repeat"/>
    <property type="match status" value="1"/>
</dbReference>
<dbReference type="GO" id="GO:0001755">
    <property type="term" value="P:neural crest cell migration"/>
    <property type="evidence" value="ECO:0007669"/>
    <property type="project" value="TreeGrafter"/>
</dbReference>
<dbReference type="PROSITE" id="PS51004">
    <property type="entry name" value="SEMA"/>
    <property type="match status" value="1"/>
</dbReference>
<keyword evidence="4" id="KW-0325">Glycoprotein</keyword>
<dbReference type="FunFam" id="2.130.10.10:FF:000257">
    <property type="entry name" value="semaphorin-4A isoform X2"/>
    <property type="match status" value="1"/>
</dbReference>
<dbReference type="InterPro" id="IPR027231">
    <property type="entry name" value="Semaphorin"/>
</dbReference>
<organism evidence="10 11">
    <name type="scientific">Synaphobranchus kaupii</name>
    <name type="common">Kaup's arrowtooth eel</name>
    <dbReference type="NCBI Taxonomy" id="118154"/>
    <lineage>
        <taxon>Eukaryota</taxon>
        <taxon>Metazoa</taxon>
        <taxon>Chordata</taxon>
        <taxon>Craniata</taxon>
        <taxon>Vertebrata</taxon>
        <taxon>Euteleostomi</taxon>
        <taxon>Actinopterygii</taxon>
        <taxon>Neopterygii</taxon>
        <taxon>Teleostei</taxon>
        <taxon>Anguilliformes</taxon>
        <taxon>Synaphobranchidae</taxon>
        <taxon>Synaphobranchus</taxon>
    </lineage>
</organism>
<feature type="region of interest" description="Disordered" evidence="6">
    <location>
        <begin position="653"/>
        <end position="677"/>
    </location>
</feature>
<comment type="caution">
    <text evidence="5">Lacks conserved residue(s) required for the propagation of feature annotation.</text>
</comment>
<reference evidence="10" key="1">
    <citation type="journal article" date="2023" name="Science">
        <title>Genome structures resolve the early diversification of teleost fishes.</title>
        <authorList>
            <person name="Parey E."/>
            <person name="Louis A."/>
            <person name="Montfort J."/>
            <person name="Bouchez O."/>
            <person name="Roques C."/>
            <person name="Iampietro C."/>
            <person name="Lluch J."/>
            <person name="Castinel A."/>
            <person name="Donnadieu C."/>
            <person name="Desvignes T."/>
            <person name="Floi Bucao C."/>
            <person name="Jouanno E."/>
            <person name="Wen M."/>
            <person name="Mejri S."/>
            <person name="Dirks R."/>
            <person name="Jansen H."/>
            <person name="Henkel C."/>
            <person name="Chen W.J."/>
            <person name="Zahm M."/>
            <person name="Cabau C."/>
            <person name="Klopp C."/>
            <person name="Thompson A.W."/>
            <person name="Robinson-Rechavi M."/>
            <person name="Braasch I."/>
            <person name="Lecointre G."/>
            <person name="Bobe J."/>
            <person name="Postlethwait J.H."/>
            <person name="Berthelot C."/>
            <person name="Roest Crollius H."/>
            <person name="Guiguen Y."/>
        </authorList>
    </citation>
    <scope>NUCLEOTIDE SEQUENCE</scope>
    <source>
        <strain evidence="10">WJC10195</strain>
    </source>
</reference>
<proteinExistence type="predicted"/>
<dbReference type="SMART" id="SM00423">
    <property type="entry name" value="PSI"/>
    <property type="match status" value="1"/>
</dbReference>
<keyword evidence="7" id="KW-0812">Transmembrane</keyword>
<dbReference type="GO" id="GO:0030335">
    <property type="term" value="P:positive regulation of cell migration"/>
    <property type="evidence" value="ECO:0007669"/>
    <property type="project" value="TreeGrafter"/>
</dbReference>
<keyword evidence="11" id="KW-1185">Reference proteome</keyword>
<evidence type="ECO:0000256" key="4">
    <source>
        <dbReference type="ARBA" id="ARBA00023180"/>
    </source>
</evidence>
<dbReference type="AlphaFoldDB" id="A0A9Q1IVZ9"/>
<evidence type="ECO:0000256" key="3">
    <source>
        <dbReference type="ARBA" id="ARBA00023157"/>
    </source>
</evidence>
<evidence type="ECO:0000256" key="2">
    <source>
        <dbReference type="ARBA" id="ARBA00023136"/>
    </source>
</evidence>
<dbReference type="PANTHER" id="PTHR11036">
    <property type="entry name" value="SEMAPHORIN"/>
    <property type="match status" value="1"/>
</dbReference>
<dbReference type="InterPro" id="IPR036352">
    <property type="entry name" value="Semap_dom_sf"/>
</dbReference>
<evidence type="ECO:0000313" key="11">
    <source>
        <dbReference type="Proteomes" id="UP001152622"/>
    </source>
</evidence>
<comment type="caution">
    <text evidence="10">The sequence shown here is derived from an EMBL/GenBank/DDBJ whole genome shotgun (WGS) entry which is preliminary data.</text>
</comment>
<protein>
    <recommendedName>
        <fullName evidence="9">Sema domain-containing protein</fullName>
    </recommendedName>
</protein>
<evidence type="ECO:0000256" key="7">
    <source>
        <dbReference type="SAM" id="Phobius"/>
    </source>
</evidence>
<dbReference type="EMBL" id="JAINUF010000007">
    <property type="protein sequence ID" value="KAJ8354676.1"/>
    <property type="molecule type" value="Genomic_DNA"/>
</dbReference>
<name>A0A9Q1IVZ9_SYNKA</name>
<evidence type="ECO:0000256" key="6">
    <source>
        <dbReference type="SAM" id="MobiDB-lite"/>
    </source>
</evidence>
<dbReference type="Gene3D" id="3.30.1680.10">
    <property type="entry name" value="ligand-binding face of the semaphorins, domain 2"/>
    <property type="match status" value="1"/>
</dbReference>
<dbReference type="Pfam" id="PF01437">
    <property type="entry name" value="PSI"/>
    <property type="match status" value="1"/>
</dbReference>
<feature type="domain" description="Sema" evidence="9">
    <location>
        <begin position="36"/>
        <end position="497"/>
    </location>
</feature>
<keyword evidence="7" id="KW-1133">Transmembrane helix</keyword>
<gene>
    <name evidence="10" type="ORF">SKAU_G00222430</name>
</gene>
<dbReference type="GO" id="GO:0005886">
    <property type="term" value="C:plasma membrane"/>
    <property type="evidence" value="ECO:0007669"/>
    <property type="project" value="TreeGrafter"/>
</dbReference>
<dbReference type="GO" id="GO:0071526">
    <property type="term" value="P:semaphorin-plexin signaling pathway"/>
    <property type="evidence" value="ECO:0007669"/>
    <property type="project" value="TreeGrafter"/>
</dbReference>
<feature type="signal peptide" evidence="8">
    <location>
        <begin position="1"/>
        <end position="36"/>
    </location>
</feature>
<dbReference type="SUPFAM" id="SSF101912">
    <property type="entry name" value="Sema domain"/>
    <property type="match status" value="1"/>
</dbReference>
<dbReference type="InterPro" id="IPR015943">
    <property type="entry name" value="WD40/YVTN_repeat-like_dom_sf"/>
</dbReference>
<dbReference type="OrthoDB" id="9988752at2759"/>
<accession>A0A9Q1IVZ9</accession>
<sequence length="858" mass="94985">MNSTRWPYMGMGDCMAHWAPTWHVLVLLGLLESCDGLLIPRTSFIIGNPDRAVTHFTSPGIENTTTLLLSDDGATLYVGARDALLSLDVSQPGIMELRSKVDWAPVATKIQACTQKGKSEMDCHNFVRVLQFLNTTHIYACGTFAFNPTCTFIDSLTLLSNSHVIQEDGRGRCPFDPYQRNTAIAVDGELYTGTVANFFGDKPVISRFLSEKGQADLRLDDTQGWLAEPTFISSTFISSEDKVYYFFRETSMEYTFINDYTISRVAQVCKSDAGGNFILQKRWTTFAKAQLCCQATADLPFNIIQDMVSLPPPEGASPDDTLFYGVFSSQWSLTSGQSAVCRFRLGDIKNVFAGSFKTLNRATMRWDFLHKVKVASPGQCGLHNASDTKLRYVKENFLAEDSVQPVDRGLVLVSRDQLYSRVVVQRTRAANGRDFTVLFLLTESGFLHKTVVSDKGPHIIEEIQVFKQPQSVKNILLSLTKGVVFVGSSEGVFQIPVYNCSFYSSCAECVLARDPFCGWDPNRLACAEVTSITSGAAQDVELGDVTKTCSASQIGSPGSAGSTVPPEKFEYVRLDEVVRLHCPRASRLALLRWERPSNILHPNTFLQLDDGSLSFLATPHTLGTYHCVAVENGYEQTLAVISVKHRVSPRSITRHHTPVKSQPRTTMKPSLGPGTEQMTTVWAGTRSEIVRDAWEESVREEVTDVRAKTQIPPVSEPIRTNQNQNQNQPLTIQAEHGISTPINETSSTFTQIQKPYPSSNVRSYYGELLVVSFLLVASLCMLMAGVVYIHHQRSSVKSALQDYASTDEETVSTKQCDPPSEHKPLGSVPKPNKEEEIKDTAGWTTPSGSSEELPVMPM</sequence>
<keyword evidence="2 7" id="KW-0472">Membrane</keyword>
<evidence type="ECO:0000256" key="1">
    <source>
        <dbReference type="ARBA" id="ARBA00004370"/>
    </source>
</evidence>
<dbReference type="GO" id="GO:0030215">
    <property type="term" value="F:semaphorin receptor binding"/>
    <property type="evidence" value="ECO:0007669"/>
    <property type="project" value="InterPro"/>
</dbReference>
<comment type="subcellular location">
    <subcellularLocation>
        <location evidence="1">Membrane</location>
    </subcellularLocation>
</comment>
<evidence type="ECO:0000256" key="8">
    <source>
        <dbReference type="SAM" id="SignalP"/>
    </source>
</evidence>
<dbReference type="Gene3D" id="2.130.10.10">
    <property type="entry name" value="YVTN repeat-like/Quinoprotein amine dehydrogenase"/>
    <property type="match status" value="1"/>
</dbReference>
<keyword evidence="3" id="KW-1015">Disulfide bond</keyword>
<feature type="region of interest" description="Disordered" evidence="6">
    <location>
        <begin position="809"/>
        <end position="858"/>
    </location>
</feature>
<dbReference type="InterPro" id="IPR001627">
    <property type="entry name" value="Semap_dom"/>
</dbReference>
<dbReference type="InterPro" id="IPR002165">
    <property type="entry name" value="Plexin_repeat"/>
</dbReference>
<dbReference type="Proteomes" id="UP001152622">
    <property type="component" value="Chromosome 7"/>
</dbReference>
<evidence type="ECO:0000256" key="5">
    <source>
        <dbReference type="PROSITE-ProRule" id="PRU00352"/>
    </source>
</evidence>